<dbReference type="RefSeq" id="YP_009448643.1">
    <property type="nucleotide sequence ID" value="NC_036594.1"/>
</dbReference>
<evidence type="ECO:0000313" key="3">
    <source>
        <dbReference type="Proteomes" id="UP000236316"/>
    </source>
</evidence>
<feature type="transmembrane region" description="Helical" evidence="1">
    <location>
        <begin position="12"/>
        <end position="32"/>
    </location>
</feature>
<organism evidence="2">
    <name type="scientific">Orpheovirus IHUMI-LCC2</name>
    <dbReference type="NCBI Taxonomy" id="2023057"/>
    <lineage>
        <taxon>Viruses</taxon>
        <taxon>Varidnaviria</taxon>
        <taxon>Bamfordvirae</taxon>
        <taxon>Nucleocytoviricota</taxon>
        <taxon>Megaviricetes</taxon>
        <taxon>Pimascovirales</taxon>
        <taxon>Ocovirineae</taxon>
        <taxon>Orpheoviridae</taxon>
        <taxon>Alphaorpheovirus</taxon>
        <taxon>Alphaorpheovirus massiliense</taxon>
    </lineage>
</organism>
<evidence type="ECO:0000313" key="2">
    <source>
        <dbReference type="EMBL" id="SNW62341.1"/>
    </source>
</evidence>
<dbReference type="KEGG" id="vg:35382225"/>
<sequence>MLCKKIGCANASIWIISFIGITILSFWVGYALNSLIISSNQSNYPSYNCTILDIPECISNIRTISYKVILDIPNCGNTTINYNKENNGTNCSNLRNALLGTHVTYHIDNCQIVFSNFTFSLLVFIIIISLFISSTTIAIIIFRRSYNREKLYKLSEDISYN</sequence>
<gene>
    <name evidence="2" type="ORF">ORPV_437</name>
</gene>
<reference evidence="2" key="1">
    <citation type="submission" date="2017-08" db="EMBL/GenBank/DDBJ databases">
        <authorList>
            <consortium name="Urmite Genomes"/>
        </authorList>
    </citation>
    <scope>NUCLEOTIDE SEQUENCE [LARGE SCALE GENOMIC DNA]</scope>
    <source>
        <strain evidence="2">IHUMI-LCC2</strain>
    </source>
</reference>
<dbReference type="GeneID" id="35382225"/>
<evidence type="ECO:0000256" key="1">
    <source>
        <dbReference type="SAM" id="Phobius"/>
    </source>
</evidence>
<name>A0A2I2L4A1_9VIRU</name>
<proteinExistence type="predicted"/>
<protein>
    <submittedName>
        <fullName evidence="2">Transmembrane domain-containing protein</fullName>
    </submittedName>
</protein>
<keyword evidence="1 2" id="KW-0812">Transmembrane</keyword>
<dbReference type="Proteomes" id="UP000236316">
    <property type="component" value="Segment"/>
</dbReference>
<feature type="transmembrane region" description="Helical" evidence="1">
    <location>
        <begin position="121"/>
        <end position="142"/>
    </location>
</feature>
<keyword evidence="3" id="KW-1185">Reference proteome</keyword>
<keyword evidence="1" id="KW-0472">Membrane</keyword>
<dbReference type="EMBL" id="LT906555">
    <property type="protein sequence ID" value="SNW62341.1"/>
    <property type="molecule type" value="Genomic_DNA"/>
</dbReference>
<keyword evidence="1" id="KW-1133">Transmembrane helix</keyword>
<accession>A0A2I2L4A1</accession>